<dbReference type="InterPro" id="IPR027473">
    <property type="entry name" value="L-asparaginase_C"/>
</dbReference>
<reference evidence="5 6" key="2">
    <citation type="submission" date="2019-01" db="EMBL/GenBank/DDBJ databases">
        <authorList>
            <person name="Li Y."/>
        </authorList>
    </citation>
    <scope>NUCLEOTIDE SEQUENCE [LARGE SCALE GENOMIC DNA]</scope>
    <source>
        <strain evidence="5 6">2D-5</strain>
    </source>
</reference>
<evidence type="ECO:0000259" key="3">
    <source>
        <dbReference type="Pfam" id="PF00710"/>
    </source>
</evidence>
<dbReference type="AlphaFoldDB" id="A0A443IVA0"/>
<keyword evidence="5" id="KW-0645">Protease</keyword>
<dbReference type="SUPFAM" id="SSF53774">
    <property type="entry name" value="Glutaminase/Asparaginase"/>
    <property type="match status" value="1"/>
</dbReference>
<dbReference type="RefSeq" id="WP_128269680.1">
    <property type="nucleotide sequence ID" value="NZ_SAUW01000009.1"/>
</dbReference>
<feature type="domain" description="Asparaginase/glutaminase C-terminal" evidence="4">
    <location>
        <begin position="173"/>
        <end position="277"/>
    </location>
</feature>
<evidence type="ECO:0000256" key="1">
    <source>
        <dbReference type="PIRSR" id="PIRSR001220-1"/>
    </source>
</evidence>
<sequence>MKLLIHTGGTIGMAPGGNGLAPAPGVVEAAVRGRARVTAFDPLLDSADLNHGHWNRLFDLIEAENGPVIVTHGTDTLSFTGAALSQALAGWPHPVVLTAAMQPLGMGGDAEGNLELALAAEPGPGVWLAFAGRLVPAGGLVKAQSHAADAFRAIPLSPGPGPWRRRRFSGLRLAILTISPGLPVAMLRAALAELDGAVLRVFGAGTIPSDPALEATLREAVACGCRLRAVSICENGGLSPGAYAAGAALWRAGVENGGADTAEAALIRLWLELSETALADPARMR</sequence>
<evidence type="ECO:0000256" key="2">
    <source>
        <dbReference type="PIRSR" id="PIRSR001220-2"/>
    </source>
</evidence>
<dbReference type="SMART" id="SM00870">
    <property type="entry name" value="Asparaginase"/>
    <property type="match status" value="1"/>
</dbReference>
<feature type="binding site" evidence="2">
    <location>
        <position position="46"/>
    </location>
    <ligand>
        <name>substrate</name>
    </ligand>
</feature>
<gene>
    <name evidence="5" type="ORF">D2T33_09945</name>
</gene>
<dbReference type="PIRSF" id="PIRSF500176">
    <property type="entry name" value="L_ASNase"/>
    <property type="match status" value="1"/>
</dbReference>
<dbReference type="Pfam" id="PF00710">
    <property type="entry name" value="Asparaginase"/>
    <property type="match status" value="1"/>
</dbReference>
<dbReference type="Gene3D" id="3.40.50.40">
    <property type="match status" value="1"/>
</dbReference>
<feature type="active site" description="O-isoaspartyl threonine intermediate" evidence="1">
    <location>
        <position position="10"/>
    </location>
</feature>
<feature type="binding site" evidence="2">
    <location>
        <begin position="74"/>
        <end position="75"/>
    </location>
    <ligand>
        <name>substrate</name>
    </ligand>
</feature>
<reference evidence="5 6" key="1">
    <citation type="submission" date="2019-01" db="EMBL/GenBank/DDBJ databases">
        <title>Sinorhodobacter populi sp. nov. isolated from the symptomatic bark tissue of Populus euramericana canker.</title>
        <authorList>
            <person name="Xu G."/>
        </authorList>
    </citation>
    <scope>NUCLEOTIDE SEQUENCE [LARGE SCALE GENOMIC DNA]</scope>
    <source>
        <strain evidence="5 6">2D-5</strain>
    </source>
</reference>
<dbReference type="GO" id="GO:0004067">
    <property type="term" value="F:asparaginase activity"/>
    <property type="evidence" value="ECO:0007669"/>
    <property type="project" value="UniProtKB-UniRule"/>
</dbReference>
<evidence type="ECO:0000313" key="6">
    <source>
        <dbReference type="Proteomes" id="UP000285710"/>
    </source>
</evidence>
<dbReference type="EMBL" id="SAUW01000009">
    <property type="protein sequence ID" value="RWR12003.1"/>
    <property type="molecule type" value="Genomic_DNA"/>
</dbReference>
<keyword evidence="6" id="KW-1185">Reference proteome</keyword>
<dbReference type="PROSITE" id="PS51732">
    <property type="entry name" value="ASN_GLN_ASE_3"/>
    <property type="match status" value="1"/>
</dbReference>
<organism evidence="5 6">
    <name type="scientific">Paenirhodobacter populi</name>
    <dbReference type="NCBI Taxonomy" id="2306993"/>
    <lineage>
        <taxon>Bacteria</taxon>
        <taxon>Pseudomonadati</taxon>
        <taxon>Pseudomonadota</taxon>
        <taxon>Alphaproteobacteria</taxon>
        <taxon>Rhodobacterales</taxon>
        <taxon>Rhodobacter group</taxon>
        <taxon>Paenirhodobacter</taxon>
    </lineage>
</organism>
<keyword evidence="5" id="KW-0378">Hydrolase</keyword>
<dbReference type="Pfam" id="PF17763">
    <property type="entry name" value="Asparaginase_C"/>
    <property type="match status" value="1"/>
</dbReference>
<dbReference type="PIRSF" id="PIRSF001220">
    <property type="entry name" value="L-ASNase_gatD"/>
    <property type="match status" value="1"/>
</dbReference>
<feature type="domain" description="L-asparaginase N-terminal" evidence="3">
    <location>
        <begin position="3"/>
        <end position="156"/>
    </location>
</feature>
<dbReference type="PANTHER" id="PTHR11707">
    <property type="entry name" value="L-ASPARAGINASE"/>
    <property type="match status" value="1"/>
</dbReference>
<accession>A0A443IVA0</accession>
<dbReference type="InterPro" id="IPR040919">
    <property type="entry name" value="Asparaginase_C"/>
</dbReference>
<dbReference type="InterPro" id="IPR036152">
    <property type="entry name" value="Asp/glu_Ase-like_sf"/>
</dbReference>
<dbReference type="Gene3D" id="3.40.50.1170">
    <property type="entry name" value="L-asparaginase, N-terminal domain"/>
    <property type="match status" value="1"/>
</dbReference>
<evidence type="ECO:0000313" key="5">
    <source>
        <dbReference type="EMBL" id="RWR12003.1"/>
    </source>
</evidence>
<keyword evidence="5" id="KW-0031">Aminopeptidase</keyword>
<dbReference type="InterPro" id="IPR037152">
    <property type="entry name" value="L-asparaginase_N_sf"/>
</dbReference>
<comment type="caution">
    <text evidence="5">The sequence shown here is derived from an EMBL/GenBank/DDBJ whole genome shotgun (WGS) entry which is preliminary data.</text>
</comment>
<dbReference type="PRINTS" id="PR00139">
    <property type="entry name" value="ASNGLNASE"/>
</dbReference>
<dbReference type="Proteomes" id="UP000285710">
    <property type="component" value="Unassembled WGS sequence"/>
</dbReference>
<name>A0A443IVA0_9RHOB</name>
<dbReference type="InterPro" id="IPR006034">
    <property type="entry name" value="Asparaginase/glutaminase-like"/>
</dbReference>
<dbReference type="GO" id="GO:0004177">
    <property type="term" value="F:aminopeptidase activity"/>
    <property type="evidence" value="ECO:0007669"/>
    <property type="project" value="UniProtKB-KW"/>
</dbReference>
<protein>
    <submittedName>
        <fullName evidence="5">Aminopeptidase</fullName>
    </submittedName>
</protein>
<proteinExistence type="predicted"/>
<dbReference type="InterPro" id="IPR027474">
    <property type="entry name" value="L-asparaginase_N"/>
</dbReference>
<evidence type="ECO:0000259" key="4">
    <source>
        <dbReference type="Pfam" id="PF17763"/>
    </source>
</evidence>
<dbReference type="PANTHER" id="PTHR11707:SF28">
    <property type="entry name" value="60 KDA LYSOPHOSPHOLIPASE"/>
    <property type="match status" value="1"/>
</dbReference>
<dbReference type="SFLD" id="SFLDS00057">
    <property type="entry name" value="Glutaminase/Asparaginase"/>
    <property type="match status" value="1"/>
</dbReference>